<keyword evidence="1" id="KW-0812">Transmembrane</keyword>
<evidence type="ECO:0000313" key="3">
    <source>
        <dbReference type="Proteomes" id="UP000177324"/>
    </source>
</evidence>
<keyword evidence="1" id="KW-1133">Transmembrane helix</keyword>
<dbReference type="STRING" id="1797589.A2784_04590"/>
<evidence type="ECO:0000256" key="1">
    <source>
        <dbReference type="SAM" id="Phobius"/>
    </source>
</evidence>
<dbReference type="Gene3D" id="3.40.50.1110">
    <property type="entry name" value="SGNH hydrolase"/>
    <property type="match status" value="1"/>
</dbReference>
<name>A0A1G1VMX4_9BACT</name>
<comment type="caution">
    <text evidence="2">The sequence shown here is derived from an EMBL/GenBank/DDBJ whole genome shotgun (WGS) entry which is preliminary data.</text>
</comment>
<dbReference type="AlphaFoldDB" id="A0A1G1VMX4"/>
<evidence type="ECO:0000313" key="2">
    <source>
        <dbReference type="EMBL" id="OGY16735.1"/>
    </source>
</evidence>
<dbReference type="SUPFAM" id="SSF52266">
    <property type="entry name" value="SGNH hydrolase"/>
    <property type="match status" value="1"/>
</dbReference>
<dbReference type="EMBL" id="MHCH01000039">
    <property type="protein sequence ID" value="OGY16735.1"/>
    <property type="molecule type" value="Genomic_DNA"/>
</dbReference>
<feature type="transmembrane region" description="Helical" evidence="1">
    <location>
        <begin position="42"/>
        <end position="62"/>
    </location>
</feature>
<accession>A0A1G1VMX4</accession>
<reference evidence="2 3" key="1">
    <citation type="journal article" date="2016" name="Nat. Commun.">
        <title>Thousands of microbial genomes shed light on interconnected biogeochemical processes in an aquifer system.</title>
        <authorList>
            <person name="Anantharaman K."/>
            <person name="Brown C.T."/>
            <person name="Hug L.A."/>
            <person name="Sharon I."/>
            <person name="Castelle C.J."/>
            <person name="Probst A.J."/>
            <person name="Thomas B.C."/>
            <person name="Singh A."/>
            <person name="Wilkins M.J."/>
            <person name="Karaoz U."/>
            <person name="Brodie E.L."/>
            <person name="Williams K.H."/>
            <person name="Hubbard S.S."/>
            <person name="Banfield J.F."/>
        </authorList>
    </citation>
    <scope>NUCLEOTIDE SEQUENCE [LARGE SCALE GENOMIC DNA]</scope>
</reference>
<protein>
    <submittedName>
        <fullName evidence="2">Uncharacterized protein</fullName>
    </submittedName>
</protein>
<dbReference type="Proteomes" id="UP000177324">
    <property type="component" value="Unassembled WGS sequence"/>
</dbReference>
<dbReference type="InterPro" id="IPR036514">
    <property type="entry name" value="SGNH_hydro_sf"/>
</dbReference>
<feature type="transmembrane region" description="Helical" evidence="1">
    <location>
        <begin position="15"/>
        <end position="35"/>
    </location>
</feature>
<organism evidence="2 3">
    <name type="scientific">Candidatus Chisholmbacteria bacterium RIFCSPHIGHO2_01_FULL_48_12</name>
    <dbReference type="NCBI Taxonomy" id="1797589"/>
    <lineage>
        <taxon>Bacteria</taxon>
        <taxon>Candidatus Chisholmiibacteriota</taxon>
    </lineage>
</organism>
<sequence length="361" mass="42565">MPIVFSRLSYFISDFKYFLLVFFAVFALGVLILFLKRSKLIILLLSTVYCLLITFLAAEIYYRYIFDQTDNVYQLKTTQRWVQRHVQWNSDGYRDRHFAVDKNPAEKKIFFLGDSYTFGHGIKDSNDRYAEILTAKLNATCTSGKFITAYNLGLPGNQSVTHIQILERNLPRYRPDAVVMEYYFDDIDGDKLPNQDPRFEAQIFSYQQNPLLNFFLSRSYSLEYLYFRLLFLIRPDIDWGAYINFNESLYRNAQVWQRHVATLTSIINLTRRYDIPLVVFILPLSHRLGPDYPLTDIHQNLTQFFTAQKVPNLDLLPLLNQYPKPVLTVNKFDYHLNEFGQTIVADNLYQLVKDMPAFQCR</sequence>
<proteinExistence type="predicted"/>
<gene>
    <name evidence="2" type="ORF">A2784_04590</name>
</gene>
<keyword evidence="1" id="KW-0472">Membrane</keyword>